<dbReference type="SUPFAM" id="SSF49785">
    <property type="entry name" value="Galactose-binding domain-like"/>
    <property type="match status" value="1"/>
</dbReference>
<dbReference type="InterPro" id="IPR013783">
    <property type="entry name" value="Ig-like_fold"/>
</dbReference>
<sequence length="747" mass="85894">MYRGELLNLNWKFRQGFDPDCVNTPQEEGYEKVHIPHTVQEIPYDCFDQYMTCMVSTYVKYFELTTEQIKGKRILLSFEGVSAYYDLYLNGKLAGNHKGAYSMALFDVTDYVKAGENRMVLMVDSNEREDIPPNGSTVDYLIYGGIYRDVRLFIQEDIYIRQELVRYEMNDEEDTVTLAPELLVTNHGEEKVMSVKTCVYEDDSTQVFWQDEQKVTVPQGAAAVHLTEKALPQVKRWTLNDPKLYRIETVLSTEDGKEVDRFETHTGFRTIKVTPEGFYLNGEKVILNGLNRHQSFPYVGYALGKRAQEKDAKLLKEFMGLNIVRCSHYMQSEYFLNCCDRIGLMVFEEIPGWGFIGGEEFKKVVFQDLENMVLGHYNHPGIVIWGTRLNETTDCDELYEETNRRCKEMDSSRPTTGVRWETGSHLIEDIYSYNDYTEDDKGEFQILTSQQAAERPDFVPYLISEHTGAILPTKPGDSEERREQFAIRHARVMSKVKTTRGYLGALGWCMCDYNTHNDHNSMNKVCYHGVLDMFRVPKWAAYAYASQKSPEQEIILEPCSAVGRGERCEPVPFYVLTNCDYIEVTFSKDITRAYYPSMKFPGLAHPPIEVTENGEFWQHRWEGTKIVGYIDGKPVAERIYSNNPRLSRYHTIADDLKLNNDRVDETRIVVYAEDENENRMHCHQGVLSISVEGDLELIGPEHIPFMGGAAAFWVKTKATGKSGTGTVHVCGQAPLRNYKESVKIQLI</sequence>
<comment type="similarity">
    <text evidence="1">Belongs to the glycosyl hydrolase 2 family.</text>
</comment>
<evidence type="ECO:0000313" key="8">
    <source>
        <dbReference type="Proteomes" id="UP000657421"/>
    </source>
</evidence>
<protein>
    <submittedName>
        <fullName evidence="7">Beta-galactosidase</fullName>
    </submittedName>
</protein>
<dbReference type="Gene3D" id="2.60.120.260">
    <property type="entry name" value="Galactose-binding domain-like"/>
    <property type="match status" value="1"/>
</dbReference>
<feature type="domain" description="Glycosyl hydrolases family 2 sugar binding" evidence="6">
    <location>
        <begin position="43"/>
        <end position="153"/>
    </location>
</feature>
<dbReference type="PANTHER" id="PTHR42732">
    <property type="entry name" value="BETA-GALACTOSIDASE"/>
    <property type="match status" value="1"/>
</dbReference>
<proteinExistence type="inferred from homology"/>
<feature type="domain" description="Glycoside hydrolase family 2 catalytic" evidence="5">
    <location>
        <begin position="271"/>
        <end position="473"/>
    </location>
</feature>
<evidence type="ECO:0000256" key="1">
    <source>
        <dbReference type="ARBA" id="ARBA00007401"/>
    </source>
</evidence>
<dbReference type="PANTHER" id="PTHR42732:SF1">
    <property type="entry name" value="BETA-MANNOSIDASE"/>
    <property type="match status" value="1"/>
</dbReference>
<keyword evidence="2" id="KW-0378">Hydrolase</keyword>
<keyword evidence="3" id="KW-0326">Glycosidase</keyword>
<comment type="caution">
    <text evidence="7">The sequence shown here is derived from an EMBL/GenBank/DDBJ whole genome shotgun (WGS) entry which is preliminary data.</text>
</comment>
<dbReference type="InterPro" id="IPR006103">
    <property type="entry name" value="Glyco_hydro_2_cat"/>
</dbReference>
<reference evidence="7 8" key="1">
    <citation type="submission" date="2020-08" db="EMBL/GenBank/DDBJ databases">
        <title>Genome public.</title>
        <authorList>
            <person name="Liu C."/>
            <person name="Sun Q."/>
        </authorList>
    </citation>
    <scope>NUCLEOTIDE SEQUENCE [LARGE SCALE GENOMIC DNA]</scope>
    <source>
        <strain evidence="7 8">NSJ-46</strain>
    </source>
</reference>
<dbReference type="Gene3D" id="2.60.40.10">
    <property type="entry name" value="Immunoglobulins"/>
    <property type="match status" value="1"/>
</dbReference>
<dbReference type="SUPFAM" id="SSF49303">
    <property type="entry name" value="beta-Galactosidase/glucuronidase domain"/>
    <property type="match status" value="1"/>
</dbReference>
<dbReference type="Pfam" id="PF02836">
    <property type="entry name" value="Glyco_hydro_2_C"/>
    <property type="match status" value="1"/>
</dbReference>
<evidence type="ECO:0000256" key="2">
    <source>
        <dbReference type="ARBA" id="ARBA00022801"/>
    </source>
</evidence>
<dbReference type="PRINTS" id="PR00132">
    <property type="entry name" value="GLHYDRLASE2"/>
</dbReference>
<evidence type="ECO:0000259" key="5">
    <source>
        <dbReference type="Pfam" id="PF02836"/>
    </source>
</evidence>
<dbReference type="InterPro" id="IPR006104">
    <property type="entry name" value="Glyco_hydro_2_N"/>
</dbReference>
<dbReference type="InterPro" id="IPR006102">
    <property type="entry name" value="Ig-like_GH2"/>
</dbReference>
<dbReference type="InterPro" id="IPR036156">
    <property type="entry name" value="Beta-gal/glucu_dom_sf"/>
</dbReference>
<dbReference type="InterPro" id="IPR006101">
    <property type="entry name" value="Glyco_hydro_2"/>
</dbReference>
<organism evidence="7 8">
    <name type="scientific">Jingyaoa shaoxingensis</name>
    <dbReference type="NCBI Taxonomy" id="2763671"/>
    <lineage>
        <taxon>Bacteria</taxon>
        <taxon>Bacillati</taxon>
        <taxon>Bacillota</taxon>
        <taxon>Clostridia</taxon>
        <taxon>Lachnospirales</taxon>
        <taxon>Lachnospiraceae</taxon>
        <taxon>Jingyaoa</taxon>
    </lineage>
</organism>
<dbReference type="RefSeq" id="WP_249308798.1">
    <property type="nucleotide sequence ID" value="NZ_JACRSZ010000010.1"/>
</dbReference>
<feature type="domain" description="Glycoside hydrolase family 2 immunoglobulin-like beta-sandwich" evidence="4">
    <location>
        <begin position="159"/>
        <end position="269"/>
    </location>
</feature>
<gene>
    <name evidence="7" type="ORF">H8716_10530</name>
</gene>
<dbReference type="SUPFAM" id="SSF51445">
    <property type="entry name" value="(Trans)glycosidases"/>
    <property type="match status" value="1"/>
</dbReference>
<keyword evidence="8" id="KW-1185">Reference proteome</keyword>
<dbReference type="InterPro" id="IPR051913">
    <property type="entry name" value="GH2_Domain-Containing"/>
</dbReference>
<evidence type="ECO:0000256" key="3">
    <source>
        <dbReference type="ARBA" id="ARBA00023295"/>
    </source>
</evidence>
<evidence type="ECO:0000259" key="4">
    <source>
        <dbReference type="Pfam" id="PF00703"/>
    </source>
</evidence>
<dbReference type="Pfam" id="PF00703">
    <property type="entry name" value="Glyco_hydro_2"/>
    <property type="match status" value="1"/>
</dbReference>
<accession>A0ABR7NAS7</accession>
<dbReference type="Gene3D" id="3.20.20.80">
    <property type="entry name" value="Glycosidases"/>
    <property type="match status" value="1"/>
</dbReference>
<evidence type="ECO:0000259" key="6">
    <source>
        <dbReference type="Pfam" id="PF02837"/>
    </source>
</evidence>
<dbReference type="EMBL" id="JACRSZ010000010">
    <property type="protein sequence ID" value="MBC8573512.1"/>
    <property type="molecule type" value="Genomic_DNA"/>
</dbReference>
<evidence type="ECO:0000313" key="7">
    <source>
        <dbReference type="EMBL" id="MBC8573512.1"/>
    </source>
</evidence>
<name>A0ABR7NAS7_9FIRM</name>
<dbReference type="Pfam" id="PF02837">
    <property type="entry name" value="Glyco_hydro_2_N"/>
    <property type="match status" value="1"/>
</dbReference>
<dbReference type="Proteomes" id="UP000657421">
    <property type="component" value="Unassembled WGS sequence"/>
</dbReference>
<dbReference type="InterPro" id="IPR017853">
    <property type="entry name" value="GH"/>
</dbReference>
<dbReference type="InterPro" id="IPR008979">
    <property type="entry name" value="Galactose-bd-like_sf"/>
</dbReference>